<dbReference type="Proteomes" id="UP000035909">
    <property type="component" value="Unassembled WGS sequence"/>
</dbReference>
<reference evidence="2 3" key="1">
    <citation type="submission" date="2015-05" db="EMBL/GenBank/DDBJ databases">
        <title>Photobacterium galathea sp. nov.</title>
        <authorList>
            <person name="Machado H."/>
            <person name="Gram L."/>
        </authorList>
    </citation>
    <scope>NUCLEOTIDE SEQUENCE [LARGE SCALE GENOMIC DNA]</scope>
    <source>
        <strain evidence="2 3">DSM 22954</strain>
    </source>
</reference>
<keyword evidence="1" id="KW-0732">Signal</keyword>
<keyword evidence="3" id="KW-1185">Reference proteome</keyword>
<evidence type="ECO:0000313" key="3">
    <source>
        <dbReference type="Proteomes" id="UP000035909"/>
    </source>
</evidence>
<dbReference type="EMBL" id="LDOU01000001">
    <property type="protein sequence ID" value="KLV11691.1"/>
    <property type="molecule type" value="Genomic_DNA"/>
</dbReference>
<dbReference type="RefSeq" id="WP_047883151.1">
    <property type="nucleotide sequence ID" value="NZ_CP071325.1"/>
</dbReference>
<feature type="signal peptide" evidence="1">
    <location>
        <begin position="1"/>
        <end position="22"/>
    </location>
</feature>
<comment type="caution">
    <text evidence="2">The sequence shown here is derived from an EMBL/GenBank/DDBJ whole genome shotgun (WGS) entry which is preliminary data.</text>
</comment>
<protein>
    <recommendedName>
        <fullName evidence="4">Zinc resistance-associated protein</fullName>
    </recommendedName>
</protein>
<dbReference type="PATRIC" id="fig|320778.3.peg.14"/>
<evidence type="ECO:0008006" key="4">
    <source>
        <dbReference type="Google" id="ProtNLM"/>
    </source>
</evidence>
<gene>
    <name evidence="2" type="ORF">ABT57_00070</name>
</gene>
<accession>A0A0J1HJE7</accession>
<evidence type="ECO:0000256" key="1">
    <source>
        <dbReference type="SAM" id="SignalP"/>
    </source>
</evidence>
<evidence type="ECO:0000313" key="2">
    <source>
        <dbReference type="EMBL" id="KLV11691.1"/>
    </source>
</evidence>
<organism evidence="2 3">
    <name type="scientific">Photobacterium ganghwense</name>
    <dbReference type="NCBI Taxonomy" id="320778"/>
    <lineage>
        <taxon>Bacteria</taxon>
        <taxon>Pseudomonadati</taxon>
        <taxon>Pseudomonadota</taxon>
        <taxon>Gammaproteobacteria</taxon>
        <taxon>Vibrionales</taxon>
        <taxon>Vibrionaceae</taxon>
        <taxon>Photobacterium</taxon>
    </lineage>
</organism>
<sequence>MNTIAKHLLVTLSLVLAWQAHATEQEAGPGVLTLDKAQWHAELDETMQAQKRSVLNSLTHEQSAQLKASALDSNSMMIADVEQLHLQQQLSQPDAHSETKAILVSTRKLMPEQTP</sequence>
<proteinExistence type="predicted"/>
<feature type="chain" id="PRO_5005252639" description="Zinc resistance-associated protein" evidence="1">
    <location>
        <begin position="23"/>
        <end position="115"/>
    </location>
</feature>
<dbReference type="AlphaFoldDB" id="A0A0J1HJE7"/>
<name>A0A0J1HJE7_9GAMM</name>